<comment type="caution">
    <text evidence="1">The sequence shown here is derived from an EMBL/GenBank/DDBJ whole genome shotgun (WGS) entry which is preliminary data.</text>
</comment>
<proteinExistence type="predicted"/>
<evidence type="ECO:0000313" key="1">
    <source>
        <dbReference type="EMBL" id="GLO68445.1"/>
    </source>
</evidence>
<dbReference type="Proteomes" id="UP001275436">
    <property type="component" value="Unassembled WGS sequence"/>
</dbReference>
<organism evidence="1 2">
    <name type="scientific">Oceanobacillus kimchii</name>
    <dbReference type="NCBI Taxonomy" id="746691"/>
    <lineage>
        <taxon>Bacteria</taxon>
        <taxon>Bacillati</taxon>
        <taxon>Bacillota</taxon>
        <taxon>Bacilli</taxon>
        <taxon>Bacillales</taxon>
        <taxon>Bacillaceae</taxon>
        <taxon>Oceanobacillus</taxon>
    </lineage>
</organism>
<sequence>MGKPNAKILLFVHVRLDHTFLGKTQDILTPLWKKACDGCHLNRDTLELIKQSNLSVLKVDSYFNRIFLSIKCLND</sequence>
<evidence type="ECO:0000313" key="2">
    <source>
        <dbReference type="Proteomes" id="UP001275436"/>
    </source>
</evidence>
<accession>A0ABQ5TQJ5</accession>
<gene>
    <name evidence="1" type="ORF">MACH08_42290</name>
</gene>
<reference evidence="1 2" key="1">
    <citation type="submission" date="2023-02" db="EMBL/GenBank/DDBJ databases">
        <title>Oceanobacillus kimchii IFOP_LL358 isolated form Alexandrium catenella lab strain.</title>
        <authorList>
            <person name="Gajardo G."/>
            <person name="Ueki S."/>
            <person name="Maruyama F."/>
        </authorList>
    </citation>
    <scope>NUCLEOTIDE SEQUENCE [LARGE SCALE GENOMIC DNA]</scope>
    <source>
        <strain evidence="1 2">IFOP_LL358</strain>
    </source>
</reference>
<name>A0ABQ5TQJ5_9BACI</name>
<keyword evidence="2" id="KW-1185">Reference proteome</keyword>
<dbReference type="EMBL" id="BSKO01000002">
    <property type="protein sequence ID" value="GLO68445.1"/>
    <property type="molecule type" value="Genomic_DNA"/>
</dbReference>
<protein>
    <submittedName>
        <fullName evidence="1">Uncharacterized protein</fullName>
    </submittedName>
</protein>